<organism evidence="2 3">
    <name type="scientific">Lentinus brumalis</name>
    <dbReference type="NCBI Taxonomy" id="2498619"/>
    <lineage>
        <taxon>Eukaryota</taxon>
        <taxon>Fungi</taxon>
        <taxon>Dikarya</taxon>
        <taxon>Basidiomycota</taxon>
        <taxon>Agaricomycotina</taxon>
        <taxon>Agaricomycetes</taxon>
        <taxon>Polyporales</taxon>
        <taxon>Polyporaceae</taxon>
        <taxon>Lentinus</taxon>
    </lineage>
</organism>
<gene>
    <name evidence="2" type="ORF">OH76DRAFT_446161</name>
</gene>
<sequence length="97" mass="10473">MLRLAVWFARWTTLTYATIALTSGPTGHLILRLLQTSAFSVGEQVCFPFAPHGVCVCALAHKGVVAASATASPLFTEVRISMSKDRTVHDMPVMPNT</sequence>
<protein>
    <recommendedName>
        <fullName evidence="4">Secreted protein</fullName>
    </recommendedName>
</protein>
<accession>A0A371DCY8</accession>
<keyword evidence="1" id="KW-0732">Signal</keyword>
<reference evidence="2 3" key="1">
    <citation type="journal article" date="2018" name="Biotechnol. Biofuels">
        <title>Integrative visual omics of the white-rot fungus Polyporus brumalis exposes the biotechnological potential of its oxidative enzymes for delignifying raw plant biomass.</title>
        <authorList>
            <person name="Miyauchi S."/>
            <person name="Rancon A."/>
            <person name="Drula E."/>
            <person name="Hage H."/>
            <person name="Chaduli D."/>
            <person name="Favel A."/>
            <person name="Grisel S."/>
            <person name="Henrissat B."/>
            <person name="Herpoel-Gimbert I."/>
            <person name="Ruiz-Duenas F.J."/>
            <person name="Chevret D."/>
            <person name="Hainaut M."/>
            <person name="Lin J."/>
            <person name="Wang M."/>
            <person name="Pangilinan J."/>
            <person name="Lipzen A."/>
            <person name="Lesage-Meessen L."/>
            <person name="Navarro D."/>
            <person name="Riley R."/>
            <person name="Grigoriev I.V."/>
            <person name="Zhou S."/>
            <person name="Raouche S."/>
            <person name="Rosso M.N."/>
        </authorList>
    </citation>
    <scope>NUCLEOTIDE SEQUENCE [LARGE SCALE GENOMIC DNA]</scope>
    <source>
        <strain evidence="2 3">BRFM 1820</strain>
    </source>
</reference>
<keyword evidence="3" id="KW-1185">Reference proteome</keyword>
<feature type="chain" id="PRO_5016654978" description="Secreted protein" evidence="1">
    <location>
        <begin position="18"/>
        <end position="97"/>
    </location>
</feature>
<evidence type="ECO:0000313" key="3">
    <source>
        <dbReference type="Proteomes" id="UP000256964"/>
    </source>
</evidence>
<evidence type="ECO:0000313" key="2">
    <source>
        <dbReference type="EMBL" id="RDX50411.1"/>
    </source>
</evidence>
<evidence type="ECO:0000256" key="1">
    <source>
        <dbReference type="SAM" id="SignalP"/>
    </source>
</evidence>
<name>A0A371DCY8_9APHY</name>
<dbReference type="EMBL" id="KZ857399">
    <property type="protein sequence ID" value="RDX50411.1"/>
    <property type="molecule type" value="Genomic_DNA"/>
</dbReference>
<dbReference type="Proteomes" id="UP000256964">
    <property type="component" value="Unassembled WGS sequence"/>
</dbReference>
<evidence type="ECO:0008006" key="4">
    <source>
        <dbReference type="Google" id="ProtNLM"/>
    </source>
</evidence>
<proteinExistence type="predicted"/>
<feature type="signal peptide" evidence="1">
    <location>
        <begin position="1"/>
        <end position="17"/>
    </location>
</feature>
<dbReference type="AlphaFoldDB" id="A0A371DCY8"/>